<sequence length="601" mass="67802">MKNILTGLIKHQAIKYGDREAVATLQGDEWTPVSWRRMDSDTDTLAAALCSLGVEPGERIGIFSANRMEMLNVDFAAYAVRAVPIAIYSTSSQQQVGYIVDDASIRLLFAGTRQQYELARRLMTDGSTTTLRHIVTFDEVETDPDDTTSMTFARLMEIGRESAARYSREVEKRTREAQPDDIATIIYTSGTTGESKGAVLTHACFTAAIEIHRERLDMLSECDSSVCFLPLCHIFERAWTYFCLYTGIPVAINNDPNRIQQTLRERHPTCMCSVPRFWEKVYTVIESKMADMNPLRRFIARRAQKVGRRRNLDYDRLGLRAPRLLELRYKFYDRLVFTPLQRVIGVERGNIFPTAGAPLSPAITEFFHCCGINVLIGYGLSETTATVACFPRVGYEIGTVGTPIPRVQVKIGPENEILVKGPTVMTGYYRKPEATKEAFTADGWLRTGDAGRIDSTGAIILTDRLKDLFKTSNGKYIAPQAIESRLGEDKYIDQAAVIGDRRKFVSALIVPAFGELRRYAEAHGIAADDNVALVADPRIYSFYEERLARLLDDMAPHEHIKRFTLLPQPFTMESGELTNTLKVKRRAVAERYAEEIERMYV</sequence>
<protein>
    <submittedName>
        <fullName evidence="4">Long-chain fatty acid--CoA ligase</fullName>
    </submittedName>
</protein>
<organism evidence="4 5">
    <name type="scientific">Paramuribaculum intestinale</name>
    <dbReference type="NCBI Taxonomy" id="2094151"/>
    <lineage>
        <taxon>Bacteria</taxon>
        <taxon>Pseudomonadati</taxon>
        <taxon>Bacteroidota</taxon>
        <taxon>Bacteroidia</taxon>
        <taxon>Bacteroidales</taxon>
        <taxon>Muribaculaceae</taxon>
        <taxon>Paramuribaculum</taxon>
    </lineage>
</organism>
<keyword evidence="1" id="KW-0547">Nucleotide-binding</keyword>
<comment type="caution">
    <text evidence="4">The sequence shown here is derived from an EMBL/GenBank/DDBJ whole genome shotgun (WGS) entry which is preliminary data.</text>
</comment>
<dbReference type="InterPro" id="IPR000873">
    <property type="entry name" value="AMP-dep_synth/lig_dom"/>
</dbReference>
<dbReference type="GeneID" id="93423170"/>
<dbReference type="RefSeq" id="WP_107036753.1">
    <property type="nucleotide sequence ID" value="NZ_CAONGC010000032.1"/>
</dbReference>
<dbReference type="AlphaFoldDB" id="A0A2V1IV66"/>
<gene>
    <name evidence="4" type="ORF">C5O25_10795</name>
</gene>
<keyword evidence="2" id="KW-0067">ATP-binding</keyword>
<dbReference type="Pfam" id="PF00501">
    <property type="entry name" value="AMP-binding"/>
    <property type="match status" value="1"/>
</dbReference>
<dbReference type="PANTHER" id="PTHR43272:SF33">
    <property type="entry name" value="AMP-BINDING DOMAIN-CONTAINING PROTEIN-RELATED"/>
    <property type="match status" value="1"/>
</dbReference>
<dbReference type="PROSITE" id="PS00455">
    <property type="entry name" value="AMP_BINDING"/>
    <property type="match status" value="1"/>
</dbReference>
<dbReference type="GO" id="GO:0016020">
    <property type="term" value="C:membrane"/>
    <property type="evidence" value="ECO:0007669"/>
    <property type="project" value="TreeGrafter"/>
</dbReference>
<dbReference type="CDD" id="cd05907">
    <property type="entry name" value="VL_LC_FACS_like"/>
    <property type="match status" value="1"/>
</dbReference>
<reference evidence="5" key="1">
    <citation type="submission" date="2018-02" db="EMBL/GenBank/DDBJ databases">
        <authorList>
            <person name="Clavel T."/>
            <person name="Strowig T."/>
        </authorList>
    </citation>
    <scope>NUCLEOTIDE SEQUENCE [LARGE SCALE GENOMIC DNA]</scope>
    <source>
        <strain evidence="5">DSM 100764</strain>
    </source>
</reference>
<keyword evidence="4" id="KW-0436">Ligase</keyword>
<dbReference type="GO" id="GO:0004467">
    <property type="term" value="F:long-chain fatty acid-CoA ligase activity"/>
    <property type="evidence" value="ECO:0007669"/>
    <property type="project" value="TreeGrafter"/>
</dbReference>
<dbReference type="EMBL" id="PUBV01000029">
    <property type="protein sequence ID" value="PWB06265.1"/>
    <property type="molecule type" value="Genomic_DNA"/>
</dbReference>
<evidence type="ECO:0000313" key="5">
    <source>
        <dbReference type="Proteomes" id="UP000244925"/>
    </source>
</evidence>
<dbReference type="Gene3D" id="3.40.50.12780">
    <property type="entry name" value="N-terminal domain of ligase-like"/>
    <property type="match status" value="1"/>
</dbReference>
<dbReference type="Proteomes" id="UP000244925">
    <property type="component" value="Unassembled WGS sequence"/>
</dbReference>
<dbReference type="SUPFAM" id="SSF56801">
    <property type="entry name" value="Acetyl-CoA synthetase-like"/>
    <property type="match status" value="1"/>
</dbReference>
<evidence type="ECO:0000313" key="4">
    <source>
        <dbReference type="EMBL" id="PWB06265.1"/>
    </source>
</evidence>
<dbReference type="GO" id="GO:0005524">
    <property type="term" value="F:ATP binding"/>
    <property type="evidence" value="ECO:0007669"/>
    <property type="project" value="UniProtKB-KW"/>
</dbReference>
<dbReference type="Pfam" id="PF23562">
    <property type="entry name" value="AMP-binding_C_3"/>
    <property type="match status" value="1"/>
</dbReference>
<feature type="domain" description="AMP-dependent synthetase/ligase" evidence="3">
    <location>
        <begin position="10"/>
        <end position="429"/>
    </location>
</feature>
<dbReference type="InterPro" id="IPR020845">
    <property type="entry name" value="AMP-binding_CS"/>
</dbReference>
<evidence type="ECO:0000256" key="1">
    <source>
        <dbReference type="ARBA" id="ARBA00022741"/>
    </source>
</evidence>
<evidence type="ECO:0000259" key="3">
    <source>
        <dbReference type="Pfam" id="PF00501"/>
    </source>
</evidence>
<name>A0A2V1IV66_9BACT</name>
<dbReference type="InterPro" id="IPR042099">
    <property type="entry name" value="ANL_N_sf"/>
</dbReference>
<dbReference type="PANTHER" id="PTHR43272">
    <property type="entry name" value="LONG-CHAIN-FATTY-ACID--COA LIGASE"/>
    <property type="match status" value="1"/>
</dbReference>
<keyword evidence="5" id="KW-1185">Reference proteome</keyword>
<proteinExistence type="predicted"/>
<accession>A0A2V1IV66</accession>
<evidence type="ECO:0000256" key="2">
    <source>
        <dbReference type="ARBA" id="ARBA00022840"/>
    </source>
</evidence>